<dbReference type="InterPro" id="IPR036179">
    <property type="entry name" value="Ig-like_dom_sf"/>
</dbReference>
<keyword evidence="5" id="KW-1015">Disulfide bond</keyword>
<feature type="region of interest" description="Disordered" evidence="6">
    <location>
        <begin position="926"/>
        <end position="961"/>
    </location>
</feature>
<evidence type="ECO:0000256" key="2">
    <source>
        <dbReference type="ARBA" id="ARBA00022692"/>
    </source>
</evidence>
<reference evidence="10" key="1">
    <citation type="submission" date="2025-08" db="UniProtKB">
        <authorList>
            <consortium name="Ensembl"/>
        </authorList>
    </citation>
    <scope>IDENTIFICATION</scope>
</reference>
<feature type="domain" description="Ig-like" evidence="9">
    <location>
        <begin position="148"/>
        <end position="236"/>
    </location>
</feature>
<dbReference type="STRING" id="56723.ENSLBEP00000013982"/>
<dbReference type="SUPFAM" id="SSF48726">
    <property type="entry name" value="Immunoglobulin"/>
    <property type="match status" value="6"/>
</dbReference>
<dbReference type="Ensembl" id="ENSLBET00000014771.1">
    <property type="protein sequence ID" value="ENSLBEP00000013982.1"/>
    <property type="gene ID" value="ENSLBEG00000010846.1"/>
</dbReference>
<comment type="subcellular location">
    <subcellularLocation>
        <location evidence="1">Membrane</location>
        <topology evidence="1">Single-pass membrane protein</topology>
    </subcellularLocation>
</comment>
<protein>
    <submittedName>
        <fullName evidence="10">Myelin-associated glycoprotein-like</fullName>
    </submittedName>
</protein>
<feature type="domain" description="Ig-like" evidence="9">
    <location>
        <begin position="561"/>
        <end position="655"/>
    </location>
</feature>
<dbReference type="PROSITE" id="PS50835">
    <property type="entry name" value="IG_LIKE"/>
    <property type="match status" value="4"/>
</dbReference>
<dbReference type="InterPro" id="IPR007110">
    <property type="entry name" value="Ig-like_dom"/>
</dbReference>
<dbReference type="InterPro" id="IPR013106">
    <property type="entry name" value="Ig_V-set"/>
</dbReference>
<sequence>MSPLSHCLLSFCVLGHFYNISRAWHVKMPSNIRGILGSCLVIPCSFDYFENPPRRPDRVVWYQYVKWGYPLVCDSGYQNDVIDIFKRKTRVLTSTFKKKCTLEIYPVMWSHHRQKIYPWVDPEHVGQSTYRFYDTTVTIEVVDEADKPEIMIFGSMKVGQSVTVQCTVYHTCPTRPPTLSLNIPLLNHYLSPGTLSDGTSKTTLTTTLNIESDRHTVECSVRYTRDLTAKASKTLNAQCSFSPLTIQSTSEELNEGQASKITCTASYTCKHQIPTLTWNYGNMPASSDTRKSETAQWRTVSTLTFTASSKDHGRSLTCYARYTEGQRQEESITLSVKRNMHSRGWSFTTPERITAMRGSCIVIPCRFTYSSSQPADLRVIWYLSQRNSYPPVFDQRKDVISKFSGRTSLIGSVRERNCSLKIDRLEMSHNQDRLYPWVDQNPITSYHTLGFSFDDKTTEIIVLDHAEKPQLNIIGIPRVGEQSRVSCSVRHACISAPPHLTLNNIPGQNVIVDTQVSDGVWERKVERIWTVKEEDQSVTCTVSYHGGQEATSDIKLNVECPHNSISMIKRPGNETEGVAQSVICSVSYKCKKNTPTIMWNYKDMQSSLQTNKISSDTYKTVSNLTFIGSLRDDNNSLTCTAQFVKGETSASANIHIKKYERPVDEMDPDENGASHVLAADVPFRFYALTRSCVVIPCSFQYQWDVAPTRGIWIKKTGGVVYHNGRSLVLDHFKDRTRIVGDLSEGNCSLEIDDIKPFDNGPFCFRAEKENVKYKFNNSCVFIVMKASPEKTVMTPVPAEVDAGSTITVSCSVKHTCPSHPPLFSWSVPDISNKVTHAMTQQGIWETTSTITFMAAGRDGVKNLTCTAISWRGKKQASTVELTVKGSMMYQLRASLPVVTPVSALVLILIITATVFGVIICRRRKHSDDQLRPPPRPERRHHEGLDRPARPATWGEKDERVGWQNERNPRKSFWSRFSRQQRETSNFSVRFVNNTSTVKCDTQIFKQRFPSPENNRRT</sequence>
<evidence type="ECO:0000256" key="3">
    <source>
        <dbReference type="ARBA" id="ARBA00022989"/>
    </source>
</evidence>
<feature type="compositionally biased region" description="Basic and acidic residues" evidence="6">
    <location>
        <begin position="926"/>
        <end position="960"/>
    </location>
</feature>
<dbReference type="GeneTree" id="ENSGT01150000286924"/>
<dbReference type="Pfam" id="PF08205">
    <property type="entry name" value="C2-set_2"/>
    <property type="match status" value="1"/>
</dbReference>
<reference evidence="10" key="2">
    <citation type="submission" date="2025-09" db="UniProtKB">
        <authorList>
            <consortium name="Ensembl"/>
        </authorList>
    </citation>
    <scope>IDENTIFICATION</scope>
</reference>
<dbReference type="Proteomes" id="UP000261660">
    <property type="component" value="Unplaced"/>
</dbReference>
<keyword evidence="8" id="KW-0732">Signal</keyword>
<organism evidence="10 11">
    <name type="scientific">Labrus bergylta</name>
    <name type="common">ballan wrasse</name>
    <dbReference type="NCBI Taxonomy" id="56723"/>
    <lineage>
        <taxon>Eukaryota</taxon>
        <taxon>Metazoa</taxon>
        <taxon>Chordata</taxon>
        <taxon>Craniata</taxon>
        <taxon>Vertebrata</taxon>
        <taxon>Euteleostomi</taxon>
        <taxon>Actinopterygii</taxon>
        <taxon>Neopterygii</taxon>
        <taxon>Teleostei</taxon>
        <taxon>Neoteleostei</taxon>
        <taxon>Acanthomorphata</taxon>
        <taxon>Eupercaria</taxon>
        <taxon>Labriformes</taxon>
        <taxon>Labridae</taxon>
        <taxon>Labrus</taxon>
    </lineage>
</organism>
<feature type="domain" description="Ig-like" evidence="9">
    <location>
        <begin position="243"/>
        <end position="333"/>
    </location>
</feature>
<dbReference type="InterPro" id="IPR013162">
    <property type="entry name" value="CD80_C2-set"/>
</dbReference>
<evidence type="ECO:0000313" key="11">
    <source>
        <dbReference type="Proteomes" id="UP000261660"/>
    </source>
</evidence>
<evidence type="ECO:0000256" key="7">
    <source>
        <dbReference type="SAM" id="Phobius"/>
    </source>
</evidence>
<evidence type="ECO:0000256" key="6">
    <source>
        <dbReference type="SAM" id="MobiDB-lite"/>
    </source>
</evidence>
<keyword evidence="4 7" id="KW-0472">Membrane</keyword>
<dbReference type="PANTHER" id="PTHR46484:SF1">
    <property type="entry name" value="SCHWANN CELL MYELIN PROTEIN-RELATED"/>
    <property type="match status" value="1"/>
</dbReference>
<feature type="chain" id="PRO_5018549584" evidence="8">
    <location>
        <begin position="24"/>
        <end position="1017"/>
    </location>
</feature>
<evidence type="ECO:0000256" key="8">
    <source>
        <dbReference type="SAM" id="SignalP"/>
    </source>
</evidence>
<dbReference type="SMART" id="SM00409">
    <property type="entry name" value="IG"/>
    <property type="match status" value="6"/>
</dbReference>
<evidence type="ECO:0000256" key="4">
    <source>
        <dbReference type="ARBA" id="ARBA00023136"/>
    </source>
</evidence>
<dbReference type="Pfam" id="PF07686">
    <property type="entry name" value="V-set"/>
    <property type="match status" value="1"/>
</dbReference>
<keyword evidence="2 7" id="KW-0812">Transmembrane</keyword>
<evidence type="ECO:0000259" key="9">
    <source>
        <dbReference type="PROSITE" id="PS50835"/>
    </source>
</evidence>
<keyword evidence="3 7" id="KW-1133">Transmembrane helix</keyword>
<feature type="domain" description="Ig-like" evidence="9">
    <location>
        <begin position="788"/>
        <end position="882"/>
    </location>
</feature>
<feature type="transmembrane region" description="Helical" evidence="7">
    <location>
        <begin position="897"/>
        <end position="920"/>
    </location>
</feature>
<evidence type="ECO:0000256" key="1">
    <source>
        <dbReference type="ARBA" id="ARBA00004167"/>
    </source>
</evidence>
<dbReference type="PANTHER" id="PTHR46484">
    <property type="entry name" value="SI:CH211-171H4.5-RELATED"/>
    <property type="match status" value="1"/>
</dbReference>
<dbReference type="GO" id="GO:0016020">
    <property type="term" value="C:membrane"/>
    <property type="evidence" value="ECO:0007669"/>
    <property type="project" value="UniProtKB-SubCell"/>
</dbReference>
<dbReference type="InParanoid" id="A0A3Q3F588"/>
<keyword evidence="11" id="KW-1185">Reference proteome</keyword>
<dbReference type="AlphaFoldDB" id="A0A3Q3F588"/>
<accession>A0A3Q3F588</accession>
<evidence type="ECO:0000256" key="5">
    <source>
        <dbReference type="ARBA" id="ARBA00023157"/>
    </source>
</evidence>
<feature type="signal peptide" evidence="8">
    <location>
        <begin position="1"/>
        <end position="23"/>
    </location>
</feature>
<dbReference type="Gene3D" id="2.60.40.10">
    <property type="entry name" value="Immunoglobulins"/>
    <property type="match status" value="8"/>
</dbReference>
<name>A0A3Q3F588_9LABR</name>
<dbReference type="OrthoDB" id="10039395at2759"/>
<evidence type="ECO:0000313" key="10">
    <source>
        <dbReference type="Ensembl" id="ENSLBEP00000013982.1"/>
    </source>
</evidence>
<dbReference type="InterPro" id="IPR013783">
    <property type="entry name" value="Ig-like_fold"/>
</dbReference>
<proteinExistence type="predicted"/>
<dbReference type="InterPro" id="IPR003599">
    <property type="entry name" value="Ig_sub"/>
</dbReference>